<dbReference type="RefSeq" id="WP_251807559.1">
    <property type="nucleotide sequence ID" value="NZ_CP166679.1"/>
</dbReference>
<dbReference type="InterPro" id="IPR025291">
    <property type="entry name" value="DUF4153"/>
</dbReference>
<gene>
    <name evidence="2" type="ORF">ACFS1K_00725</name>
</gene>
<feature type="transmembrane region" description="Helical" evidence="1">
    <location>
        <begin position="151"/>
        <end position="170"/>
    </location>
</feature>
<feature type="transmembrane region" description="Helical" evidence="1">
    <location>
        <begin position="50"/>
        <end position="69"/>
    </location>
</feature>
<reference evidence="3" key="1">
    <citation type="journal article" date="2019" name="Int. J. Syst. Evol. Microbiol.">
        <title>The Global Catalogue of Microorganisms (GCM) 10K type strain sequencing project: providing services to taxonomists for standard genome sequencing and annotation.</title>
        <authorList>
            <consortium name="The Broad Institute Genomics Platform"/>
            <consortium name="The Broad Institute Genome Sequencing Center for Infectious Disease"/>
            <person name="Wu L."/>
            <person name="Ma J."/>
        </authorList>
    </citation>
    <scope>NUCLEOTIDE SEQUENCE [LARGE SCALE GENOMIC DNA]</scope>
    <source>
        <strain evidence="3">KCTC 52924</strain>
    </source>
</reference>
<dbReference type="Pfam" id="PF13687">
    <property type="entry name" value="DUF4153"/>
    <property type="match status" value="1"/>
</dbReference>
<protein>
    <submittedName>
        <fullName evidence="2">DUF4153 domain-containing protein</fullName>
    </submittedName>
</protein>
<evidence type="ECO:0000313" key="3">
    <source>
        <dbReference type="Proteomes" id="UP001597532"/>
    </source>
</evidence>
<organism evidence="2 3">
    <name type="scientific">Arenibacter antarcticus</name>
    <dbReference type="NCBI Taxonomy" id="2040469"/>
    <lineage>
        <taxon>Bacteria</taxon>
        <taxon>Pseudomonadati</taxon>
        <taxon>Bacteroidota</taxon>
        <taxon>Flavobacteriia</taxon>
        <taxon>Flavobacteriales</taxon>
        <taxon>Flavobacteriaceae</taxon>
        <taxon>Arenibacter</taxon>
    </lineage>
</organism>
<feature type="transmembrane region" description="Helical" evidence="1">
    <location>
        <begin position="81"/>
        <end position="97"/>
    </location>
</feature>
<feature type="transmembrane region" description="Helical" evidence="1">
    <location>
        <begin position="291"/>
        <end position="310"/>
    </location>
</feature>
<feature type="transmembrane region" description="Helical" evidence="1">
    <location>
        <begin position="348"/>
        <end position="368"/>
    </location>
</feature>
<keyword evidence="3" id="KW-1185">Reference proteome</keyword>
<feature type="transmembrane region" description="Helical" evidence="1">
    <location>
        <begin position="253"/>
        <end position="270"/>
    </location>
</feature>
<feature type="transmembrane region" description="Helical" evidence="1">
    <location>
        <begin position="20"/>
        <end position="38"/>
    </location>
</feature>
<feature type="transmembrane region" description="Helical" evidence="1">
    <location>
        <begin position="182"/>
        <end position="200"/>
    </location>
</feature>
<proteinExistence type="predicted"/>
<feature type="transmembrane region" description="Helical" evidence="1">
    <location>
        <begin position="322"/>
        <end position="341"/>
    </location>
</feature>
<comment type="caution">
    <text evidence="2">The sequence shown here is derived from an EMBL/GenBank/DDBJ whole genome shotgun (WGS) entry which is preliminary data.</text>
</comment>
<dbReference type="EMBL" id="JBHUOK010000002">
    <property type="protein sequence ID" value="MFD2788277.1"/>
    <property type="molecule type" value="Genomic_DNA"/>
</dbReference>
<name>A0ABW5V9L2_9FLAO</name>
<evidence type="ECO:0000256" key="1">
    <source>
        <dbReference type="SAM" id="Phobius"/>
    </source>
</evidence>
<keyword evidence="1" id="KW-1133">Transmembrane helix</keyword>
<keyword evidence="1" id="KW-0472">Membrane</keyword>
<evidence type="ECO:0000313" key="2">
    <source>
        <dbReference type="EMBL" id="MFD2788277.1"/>
    </source>
</evidence>
<keyword evidence="1" id="KW-0812">Transmembrane</keyword>
<sequence>MNLASFKEISDKAYNAFQRFPITLLWTILGSIYCIYFIGKDGGDFFETHLNVFMTLVIGVSWLIAIQFLIEQFPNPKKWQWTKMVLLGLLFLFYWQLPTLVGHNDDPTYYVRFMLYFIAGHLGILFAPFIKSWNKNAHWNYIKSVGFSIGRSALFSGVLYLGLVLALLALESLFDIKISGKRYGQLFVFCLGTVNTWIYLSDFPKQILLQTTIYFHKALEVFVKYILIPLVLLYLIILYAYSLKILIQWELPQGWVSYLVTALAILGFAVQHIIDPIQKTLKSWSINTFHPWFYILLLPMVVLLFVAIFRRIDDYGFTENRYFVLLLAFWILGVTLYLLFSKGKRLKVLSISLFILALLSSFGFWGTFSISEKSQINQFKKVYLEVMKSDKLANQAQYRQLTSIIDYLADRKLVSKLDPIIGFSTHSIRLDTIENSKITYHHNTPQILLDHMDIKIDPDINFNYNDLYYNLYDGNTNSHSYPISGFDYFAELNFSDSGDNDIMEIGELWVKFDEKNTRLLLLDPKKKDTLLVIPIENKLRKLAKHGYNLNNAKKEELTITSSAEGIYAKVVLTQLGFYMDRDSISLHNGEIFLFLKQQ</sequence>
<feature type="transmembrane region" description="Helical" evidence="1">
    <location>
        <begin position="221"/>
        <end position="241"/>
    </location>
</feature>
<accession>A0ABW5V9L2</accession>
<feature type="transmembrane region" description="Helical" evidence="1">
    <location>
        <begin position="109"/>
        <end position="130"/>
    </location>
</feature>
<dbReference type="Proteomes" id="UP001597532">
    <property type="component" value="Unassembled WGS sequence"/>
</dbReference>